<evidence type="ECO:0000313" key="3">
    <source>
        <dbReference type="Proteomes" id="UP001218246"/>
    </source>
</evidence>
<gene>
    <name evidence="2" type="ORF">P6P90_10065</name>
</gene>
<evidence type="ECO:0000256" key="1">
    <source>
        <dbReference type="SAM" id="MobiDB-lite"/>
    </source>
</evidence>
<organism evidence="2 3">
    <name type="scientific">Ectobacillus antri</name>
    <dbReference type="NCBI Taxonomy" id="2486280"/>
    <lineage>
        <taxon>Bacteria</taxon>
        <taxon>Bacillati</taxon>
        <taxon>Bacillota</taxon>
        <taxon>Bacilli</taxon>
        <taxon>Bacillales</taxon>
        <taxon>Bacillaceae</taxon>
        <taxon>Ectobacillus</taxon>
    </lineage>
</organism>
<feature type="compositionally biased region" description="Basic and acidic residues" evidence="1">
    <location>
        <begin position="27"/>
        <end position="37"/>
    </location>
</feature>
<name>A0ABT6H770_9BACI</name>
<evidence type="ECO:0000313" key="2">
    <source>
        <dbReference type="EMBL" id="MDG5754316.1"/>
    </source>
</evidence>
<accession>A0ABT6H770</accession>
<sequence length="47" mass="5636">MKEKKSSHDLGATERIAQMEDQQDNETEIRQEKRPIDQFRLDVMNMD</sequence>
<proteinExistence type="predicted"/>
<dbReference type="Proteomes" id="UP001218246">
    <property type="component" value="Unassembled WGS sequence"/>
</dbReference>
<comment type="caution">
    <text evidence="2">The sequence shown here is derived from an EMBL/GenBank/DDBJ whole genome shotgun (WGS) entry which is preliminary data.</text>
</comment>
<feature type="compositionally biased region" description="Basic and acidic residues" evidence="1">
    <location>
        <begin position="1"/>
        <end position="12"/>
    </location>
</feature>
<keyword evidence="3" id="KW-1185">Reference proteome</keyword>
<feature type="region of interest" description="Disordered" evidence="1">
    <location>
        <begin position="1"/>
        <end position="37"/>
    </location>
</feature>
<reference evidence="2 3" key="1">
    <citation type="submission" date="2023-04" db="EMBL/GenBank/DDBJ databases">
        <title>Ectobacillus antri isolated from activated sludge.</title>
        <authorList>
            <person name="Yan P."/>
            <person name="Liu X."/>
        </authorList>
    </citation>
    <scope>NUCLEOTIDE SEQUENCE [LARGE SCALE GENOMIC DNA]</scope>
    <source>
        <strain evidence="2 3">C18H</strain>
    </source>
</reference>
<protein>
    <submittedName>
        <fullName evidence="2">Uncharacterized protein</fullName>
    </submittedName>
</protein>
<dbReference type="RefSeq" id="WP_164464171.1">
    <property type="nucleotide sequence ID" value="NZ_JARRRY010000004.1"/>
</dbReference>
<dbReference type="EMBL" id="JARULN010000007">
    <property type="protein sequence ID" value="MDG5754316.1"/>
    <property type="molecule type" value="Genomic_DNA"/>
</dbReference>